<dbReference type="EMBL" id="JACHIP010000002">
    <property type="protein sequence ID" value="MBB5056441.1"/>
    <property type="molecule type" value="Genomic_DNA"/>
</dbReference>
<dbReference type="AlphaFoldDB" id="A0A7W7ZBR0"/>
<organism evidence="2 3">
    <name type="scientific">Granulicella aggregans</name>
    <dbReference type="NCBI Taxonomy" id="474949"/>
    <lineage>
        <taxon>Bacteria</taxon>
        <taxon>Pseudomonadati</taxon>
        <taxon>Acidobacteriota</taxon>
        <taxon>Terriglobia</taxon>
        <taxon>Terriglobales</taxon>
        <taxon>Acidobacteriaceae</taxon>
        <taxon>Granulicella</taxon>
    </lineage>
</organism>
<feature type="transmembrane region" description="Helical" evidence="1">
    <location>
        <begin position="65"/>
        <end position="86"/>
    </location>
</feature>
<evidence type="ECO:0000256" key="1">
    <source>
        <dbReference type="SAM" id="Phobius"/>
    </source>
</evidence>
<accession>A0A7W7ZBR0</accession>
<reference evidence="2 3" key="1">
    <citation type="submission" date="2020-08" db="EMBL/GenBank/DDBJ databases">
        <title>Genomic Encyclopedia of Type Strains, Phase IV (KMG-V): Genome sequencing to study the core and pangenomes of soil and plant-associated prokaryotes.</title>
        <authorList>
            <person name="Whitman W."/>
        </authorList>
    </citation>
    <scope>NUCLEOTIDE SEQUENCE [LARGE SCALE GENOMIC DNA]</scope>
    <source>
        <strain evidence="2 3">M8UP14</strain>
    </source>
</reference>
<keyword evidence="1" id="KW-0812">Transmembrane</keyword>
<keyword evidence="1" id="KW-0472">Membrane</keyword>
<keyword evidence="3" id="KW-1185">Reference proteome</keyword>
<keyword evidence="2" id="KW-0808">Transferase</keyword>
<dbReference type="GO" id="GO:0016740">
    <property type="term" value="F:transferase activity"/>
    <property type="evidence" value="ECO:0007669"/>
    <property type="project" value="UniProtKB-KW"/>
</dbReference>
<keyword evidence="1" id="KW-1133">Transmembrane helix</keyword>
<evidence type="ECO:0000313" key="2">
    <source>
        <dbReference type="EMBL" id="MBB5056441.1"/>
    </source>
</evidence>
<proteinExistence type="predicted"/>
<comment type="caution">
    <text evidence="2">The sequence shown here is derived from an EMBL/GenBank/DDBJ whole genome shotgun (WGS) entry which is preliminary data.</text>
</comment>
<protein>
    <submittedName>
        <fullName evidence="2">Glucan phosphoethanolaminetransferase (Alkaline phosphatase superfamily)</fullName>
    </submittedName>
</protein>
<dbReference type="RefSeq" id="WP_184214376.1">
    <property type="nucleotide sequence ID" value="NZ_JACHIP010000002.1"/>
</dbReference>
<evidence type="ECO:0000313" key="3">
    <source>
        <dbReference type="Proteomes" id="UP000540989"/>
    </source>
</evidence>
<name>A0A7W7ZBR0_9BACT</name>
<dbReference type="Proteomes" id="UP000540989">
    <property type="component" value="Unassembled WGS sequence"/>
</dbReference>
<feature type="transmembrane region" description="Helical" evidence="1">
    <location>
        <begin position="40"/>
        <end position="58"/>
    </location>
</feature>
<sequence length="95" mass="10450">MKMFFAIVAEFALFLLLDVIGGVFYHPFHIETMLSGARSFAWDGILFMLLAWSLLLLVGAARKRFAASAVPLSIALVLATATGYVLKVGFATHQW</sequence>
<gene>
    <name evidence="2" type="ORF">HDF16_001126</name>
</gene>